<comment type="caution">
    <text evidence="3">The sequence shown here is derived from an EMBL/GenBank/DDBJ whole genome shotgun (WGS) entry which is preliminary data.</text>
</comment>
<feature type="signal peptide" evidence="2">
    <location>
        <begin position="1"/>
        <end position="21"/>
    </location>
</feature>
<dbReference type="AlphaFoldDB" id="A0A511T6B9"/>
<dbReference type="EMBL" id="BJXR01000035">
    <property type="protein sequence ID" value="GEN09720.1"/>
    <property type="molecule type" value="Genomic_DNA"/>
</dbReference>
<proteinExistence type="predicted"/>
<evidence type="ECO:0000313" key="4">
    <source>
        <dbReference type="EMBL" id="SEU33779.1"/>
    </source>
</evidence>
<dbReference type="RefSeq" id="WP_074957613.1">
    <property type="nucleotide sequence ID" value="NZ_BJXR01000035.1"/>
</dbReference>
<keyword evidence="2" id="KW-0732">Signal</keyword>
<evidence type="ECO:0000256" key="1">
    <source>
        <dbReference type="SAM" id="MobiDB-lite"/>
    </source>
</evidence>
<gene>
    <name evidence="3" type="ORF">MFU01_47570</name>
    <name evidence="4" type="ORF">SAMN05443572_109371</name>
</gene>
<sequence length="210" mass="22508">MMLLRTALASLCLASLLTACGEPLPEDASGSLDTSVQELPPFPDPNEEEPGGGCGGCGGGSTPVTISTVQNTSPPVYINANIPLYPLAYGRPRDWCRQSSYVSMSYTSPLSPGGSLTFSGVVAPSTKVNIYIYDMLGNLVKTHQTHHSHDNCVIAHEQEVTNTYGLTAGTYLVYASYWFIGIYLNDGWYMNGGQGPLAYTNDYVGSFTIQ</sequence>
<dbReference type="PROSITE" id="PS51257">
    <property type="entry name" value="PROKAR_LIPOPROTEIN"/>
    <property type="match status" value="1"/>
</dbReference>
<feature type="region of interest" description="Disordered" evidence="1">
    <location>
        <begin position="27"/>
        <end position="57"/>
    </location>
</feature>
<evidence type="ECO:0000313" key="5">
    <source>
        <dbReference type="Proteomes" id="UP000183760"/>
    </source>
</evidence>
<dbReference type="STRING" id="1334629.MFUL124B02_17235"/>
<evidence type="ECO:0000313" key="6">
    <source>
        <dbReference type="Proteomes" id="UP000321514"/>
    </source>
</evidence>
<accession>A0A511T6B9</accession>
<evidence type="ECO:0000256" key="2">
    <source>
        <dbReference type="SAM" id="SignalP"/>
    </source>
</evidence>
<evidence type="ECO:0008006" key="7">
    <source>
        <dbReference type="Google" id="ProtNLM"/>
    </source>
</evidence>
<dbReference type="EMBL" id="FOIB01000009">
    <property type="protein sequence ID" value="SEU33779.1"/>
    <property type="molecule type" value="Genomic_DNA"/>
</dbReference>
<evidence type="ECO:0000313" key="3">
    <source>
        <dbReference type="EMBL" id="GEN09720.1"/>
    </source>
</evidence>
<protein>
    <recommendedName>
        <fullName evidence="7">Lipoprotein</fullName>
    </recommendedName>
</protein>
<feature type="chain" id="PRO_5023074721" description="Lipoprotein" evidence="2">
    <location>
        <begin position="22"/>
        <end position="210"/>
    </location>
</feature>
<keyword evidence="5" id="KW-1185">Reference proteome</keyword>
<name>A0A511T6B9_MYXFU</name>
<dbReference type="Proteomes" id="UP000321514">
    <property type="component" value="Unassembled WGS sequence"/>
</dbReference>
<reference evidence="4 5" key="1">
    <citation type="submission" date="2016-10" db="EMBL/GenBank/DDBJ databases">
        <authorList>
            <person name="Varghese N."/>
            <person name="Submissions S."/>
        </authorList>
    </citation>
    <scope>NUCLEOTIDE SEQUENCE [LARGE SCALE GENOMIC DNA]</scope>
    <source>
        <strain evidence="4 5">DSM 16525</strain>
    </source>
</reference>
<reference evidence="3 6" key="2">
    <citation type="submission" date="2019-07" db="EMBL/GenBank/DDBJ databases">
        <title>Whole genome shotgun sequence of Myxococcus fulvus NBRC 100333.</title>
        <authorList>
            <person name="Hosoyama A."/>
            <person name="Uohara A."/>
            <person name="Ohji S."/>
            <person name="Ichikawa N."/>
        </authorList>
    </citation>
    <scope>NUCLEOTIDE SEQUENCE [LARGE SCALE GENOMIC DNA]</scope>
    <source>
        <strain evidence="3 6">NBRC 100333</strain>
    </source>
</reference>
<organism evidence="3 6">
    <name type="scientific">Myxococcus fulvus</name>
    <dbReference type="NCBI Taxonomy" id="33"/>
    <lineage>
        <taxon>Bacteria</taxon>
        <taxon>Pseudomonadati</taxon>
        <taxon>Myxococcota</taxon>
        <taxon>Myxococcia</taxon>
        <taxon>Myxococcales</taxon>
        <taxon>Cystobacterineae</taxon>
        <taxon>Myxococcaceae</taxon>
        <taxon>Myxococcus</taxon>
    </lineage>
</organism>
<dbReference type="Proteomes" id="UP000183760">
    <property type="component" value="Unassembled WGS sequence"/>
</dbReference>